<organism evidence="2 3">
    <name type="scientific">Oryza meyeriana var. granulata</name>
    <dbReference type="NCBI Taxonomy" id="110450"/>
    <lineage>
        <taxon>Eukaryota</taxon>
        <taxon>Viridiplantae</taxon>
        <taxon>Streptophyta</taxon>
        <taxon>Embryophyta</taxon>
        <taxon>Tracheophyta</taxon>
        <taxon>Spermatophyta</taxon>
        <taxon>Magnoliopsida</taxon>
        <taxon>Liliopsida</taxon>
        <taxon>Poales</taxon>
        <taxon>Poaceae</taxon>
        <taxon>BOP clade</taxon>
        <taxon>Oryzoideae</taxon>
        <taxon>Oryzeae</taxon>
        <taxon>Oryzinae</taxon>
        <taxon>Oryza</taxon>
        <taxon>Oryza meyeriana</taxon>
    </lineage>
</organism>
<evidence type="ECO:0000313" key="2">
    <source>
        <dbReference type="EMBL" id="KAF0896407.1"/>
    </source>
</evidence>
<dbReference type="EMBL" id="SPHZ02000010">
    <property type="protein sequence ID" value="KAF0896407.1"/>
    <property type="molecule type" value="Genomic_DNA"/>
</dbReference>
<dbReference type="Proteomes" id="UP000479710">
    <property type="component" value="Unassembled WGS sequence"/>
</dbReference>
<proteinExistence type="predicted"/>
<reference evidence="2 3" key="1">
    <citation type="submission" date="2019-11" db="EMBL/GenBank/DDBJ databases">
        <title>Whole genome sequence of Oryza granulata.</title>
        <authorList>
            <person name="Li W."/>
        </authorList>
    </citation>
    <scope>NUCLEOTIDE SEQUENCE [LARGE SCALE GENOMIC DNA]</scope>
    <source>
        <strain evidence="3">cv. Menghai</strain>
        <tissue evidence="2">Leaf</tissue>
    </source>
</reference>
<protein>
    <submittedName>
        <fullName evidence="2">Uncharacterized protein</fullName>
    </submittedName>
</protein>
<keyword evidence="3" id="KW-1185">Reference proteome</keyword>
<name>A0A6G1C8U0_9ORYZ</name>
<feature type="region of interest" description="Disordered" evidence="1">
    <location>
        <begin position="1"/>
        <end position="72"/>
    </location>
</feature>
<dbReference type="Gene3D" id="3.40.630.170">
    <property type="match status" value="1"/>
</dbReference>
<accession>A0A6G1C8U0</accession>
<sequence>MTLASNPAIRRHEIWQAQPVGQFRDTANPSLPDGATEPPTPLSKFHAHNRLSSSGTPATWMTTPSSPTNYVEDDENMFRFNYLPSSTGQ</sequence>
<evidence type="ECO:0000256" key="1">
    <source>
        <dbReference type="SAM" id="MobiDB-lite"/>
    </source>
</evidence>
<gene>
    <name evidence="2" type="ORF">E2562_024282</name>
</gene>
<dbReference type="OrthoDB" id="1626453at2759"/>
<dbReference type="AlphaFoldDB" id="A0A6G1C8U0"/>
<feature type="compositionally biased region" description="Polar residues" evidence="1">
    <location>
        <begin position="50"/>
        <end position="69"/>
    </location>
</feature>
<evidence type="ECO:0000313" key="3">
    <source>
        <dbReference type="Proteomes" id="UP000479710"/>
    </source>
</evidence>
<comment type="caution">
    <text evidence="2">The sequence shown here is derived from an EMBL/GenBank/DDBJ whole genome shotgun (WGS) entry which is preliminary data.</text>
</comment>